<keyword evidence="2" id="KW-1133">Transmembrane helix</keyword>
<feature type="compositionally biased region" description="Pro residues" evidence="1">
    <location>
        <begin position="134"/>
        <end position="144"/>
    </location>
</feature>
<evidence type="ECO:0000313" key="4">
    <source>
        <dbReference type="Proteomes" id="UP000271626"/>
    </source>
</evidence>
<dbReference type="EMBL" id="LR131273">
    <property type="protein sequence ID" value="VDR37294.1"/>
    <property type="molecule type" value="Genomic_DNA"/>
</dbReference>
<dbReference type="AlphaFoldDB" id="A0A3P8JWS7"/>
<dbReference type="GO" id="GO:0005886">
    <property type="term" value="C:plasma membrane"/>
    <property type="evidence" value="ECO:0007669"/>
    <property type="project" value="TreeGrafter"/>
</dbReference>
<sequence>MAGRSRLKWMWWIFAYIALGLGIVGVVVPLMPTTVFILIAAYCAARGSDTLHRKLLEHRVFGPMIRDWQATGAVSRKAKYMAVGSMAVCAVILFLVTPAWWIATIGTGIMAVVAIWLWLRPEPMPGDAQEPTPDDPQAPEPTAGPDPDQAISRPEQ</sequence>
<dbReference type="InterPro" id="IPR007401">
    <property type="entry name" value="DUF454"/>
</dbReference>
<feature type="transmembrane region" description="Helical" evidence="2">
    <location>
        <begin position="12"/>
        <end position="45"/>
    </location>
</feature>
<feature type="transmembrane region" description="Helical" evidence="2">
    <location>
        <begin position="78"/>
        <end position="95"/>
    </location>
</feature>
<gene>
    <name evidence="3" type="primary">ybaN</name>
    <name evidence="3" type="ORF">NCTC10741_00395</name>
</gene>
<keyword evidence="2" id="KW-0812">Transmembrane</keyword>
<dbReference type="Pfam" id="PF04304">
    <property type="entry name" value="DUF454"/>
    <property type="match status" value="1"/>
</dbReference>
<organism evidence="3 4">
    <name type="scientific">Tsukamurella paurometabola</name>
    <name type="common">Corynebacterium paurometabolum</name>
    <dbReference type="NCBI Taxonomy" id="2061"/>
    <lineage>
        <taxon>Bacteria</taxon>
        <taxon>Bacillati</taxon>
        <taxon>Actinomycetota</taxon>
        <taxon>Actinomycetes</taxon>
        <taxon>Mycobacteriales</taxon>
        <taxon>Tsukamurellaceae</taxon>
        <taxon>Tsukamurella</taxon>
    </lineage>
</organism>
<evidence type="ECO:0000313" key="3">
    <source>
        <dbReference type="EMBL" id="VDR37294.1"/>
    </source>
</evidence>
<dbReference type="RefSeq" id="WP_126194704.1">
    <property type="nucleotide sequence ID" value="NZ_CP085954.1"/>
</dbReference>
<dbReference type="Proteomes" id="UP000271626">
    <property type="component" value="Chromosome"/>
</dbReference>
<reference evidence="3 4" key="1">
    <citation type="submission" date="2018-12" db="EMBL/GenBank/DDBJ databases">
        <authorList>
            <consortium name="Pathogen Informatics"/>
        </authorList>
    </citation>
    <scope>NUCLEOTIDE SEQUENCE [LARGE SCALE GENOMIC DNA]</scope>
    <source>
        <strain evidence="3 4">NCTC10741</strain>
    </source>
</reference>
<accession>A0A3P8JWS7</accession>
<feature type="region of interest" description="Disordered" evidence="1">
    <location>
        <begin position="125"/>
        <end position="156"/>
    </location>
</feature>
<proteinExistence type="predicted"/>
<name>A0A3P8JWS7_TSUPA</name>
<keyword evidence="2" id="KW-0472">Membrane</keyword>
<evidence type="ECO:0000256" key="2">
    <source>
        <dbReference type="SAM" id="Phobius"/>
    </source>
</evidence>
<evidence type="ECO:0000256" key="1">
    <source>
        <dbReference type="SAM" id="MobiDB-lite"/>
    </source>
</evidence>
<dbReference type="PANTHER" id="PTHR35813">
    <property type="entry name" value="INNER MEMBRANE PROTEIN YBAN"/>
    <property type="match status" value="1"/>
</dbReference>
<protein>
    <submittedName>
        <fullName evidence="3">Inner membrane protein ybaN</fullName>
    </submittedName>
</protein>
<dbReference type="PANTHER" id="PTHR35813:SF1">
    <property type="entry name" value="INNER MEMBRANE PROTEIN YBAN"/>
    <property type="match status" value="1"/>
</dbReference>
<dbReference type="OrthoDB" id="9816293at2"/>